<accession>A0A0G0K9M2</accession>
<reference evidence="1 2" key="1">
    <citation type="journal article" date="2015" name="Nature">
        <title>rRNA introns, odd ribosomes, and small enigmatic genomes across a large radiation of phyla.</title>
        <authorList>
            <person name="Brown C.T."/>
            <person name="Hug L.A."/>
            <person name="Thomas B.C."/>
            <person name="Sharon I."/>
            <person name="Castelle C.J."/>
            <person name="Singh A."/>
            <person name="Wilkins M.J."/>
            <person name="Williams K.H."/>
            <person name="Banfield J.F."/>
        </authorList>
    </citation>
    <scope>NUCLEOTIDE SEQUENCE [LARGE SCALE GENOMIC DNA]</scope>
</reference>
<dbReference type="STRING" id="1618545.US53_C0022G0006"/>
<dbReference type="AlphaFoldDB" id="A0A0G0K9M2"/>
<protein>
    <submittedName>
        <fullName evidence="1">Uncharacterized protein</fullName>
    </submittedName>
</protein>
<evidence type="ECO:0000313" key="1">
    <source>
        <dbReference type="EMBL" id="KKQ37291.1"/>
    </source>
</evidence>
<name>A0A0G0K9M2_9BACT</name>
<comment type="caution">
    <text evidence="1">The sequence shown here is derived from an EMBL/GenBank/DDBJ whole genome shotgun (WGS) entry which is preliminary data.</text>
</comment>
<evidence type="ECO:0000313" key="2">
    <source>
        <dbReference type="Proteomes" id="UP000034591"/>
    </source>
</evidence>
<dbReference type="EMBL" id="LBTI01000022">
    <property type="protein sequence ID" value="KKQ37291.1"/>
    <property type="molecule type" value="Genomic_DNA"/>
</dbReference>
<organism evidence="1 2">
    <name type="scientific">Candidatus Woesebacteria bacterium GW2011_GWA1_37_7</name>
    <dbReference type="NCBI Taxonomy" id="1618545"/>
    <lineage>
        <taxon>Bacteria</taxon>
        <taxon>Candidatus Woeseibacteriota</taxon>
    </lineage>
</organism>
<dbReference type="Proteomes" id="UP000034591">
    <property type="component" value="Unassembled WGS sequence"/>
</dbReference>
<gene>
    <name evidence="1" type="ORF">US53_C0022G0006</name>
</gene>
<proteinExistence type="predicted"/>
<sequence>MEWLSDLSEGFGFETEEVKWLSYRYAYNKLTNSGEKKILAKAKQLLDSGEQESLV</sequence>